<dbReference type="Proteomes" id="UP000009227">
    <property type="component" value="Chromosome"/>
</dbReference>
<gene>
    <name evidence="7" type="primary">rnp1</name>
    <name evidence="8" type="ordered locus">Metig_0910</name>
</gene>
<comment type="catalytic activity">
    <reaction evidence="7">
        <text>Endonucleolytic cleavage of RNA, removing 5'-extranucleotides from tRNA precursor.</text>
        <dbReference type="EC" id="3.1.26.5"/>
    </reaction>
</comment>
<reference evidence="8 9" key="1">
    <citation type="submission" date="2011-05" db="EMBL/GenBank/DDBJ databases">
        <title>Complete sequence of Methanotorris igneus Kol 5.</title>
        <authorList>
            <consortium name="US DOE Joint Genome Institute"/>
            <person name="Lucas S."/>
            <person name="Han J."/>
            <person name="Lapidus A."/>
            <person name="Cheng J.-F."/>
            <person name="Goodwin L."/>
            <person name="Pitluck S."/>
            <person name="Peters L."/>
            <person name="Mikhailova N."/>
            <person name="Chertkov O."/>
            <person name="Han C."/>
            <person name="Tapia R."/>
            <person name="Land M."/>
            <person name="Hauser L."/>
            <person name="Kyrpides N."/>
            <person name="Ivanova N."/>
            <person name="Pagani I."/>
            <person name="Sieprawska-Lupa M."/>
            <person name="Whitman W."/>
            <person name="Woyke T."/>
        </authorList>
    </citation>
    <scope>NUCLEOTIDE SEQUENCE [LARGE SCALE GENOMIC DNA]</scope>
    <source>
        <strain evidence="9">DSM 5666 / JCM 11834 / Kol 5</strain>
    </source>
</reference>
<dbReference type="PANTHER" id="PTHR13348">
    <property type="entry name" value="RIBONUCLEASE P SUBUNIT P29"/>
    <property type="match status" value="1"/>
</dbReference>
<evidence type="ECO:0000313" key="9">
    <source>
        <dbReference type="Proteomes" id="UP000009227"/>
    </source>
</evidence>
<evidence type="ECO:0000256" key="3">
    <source>
        <dbReference type="ARBA" id="ARBA00022694"/>
    </source>
</evidence>
<dbReference type="InterPro" id="IPR016848">
    <property type="entry name" value="RNase_P/MRP_Rpp29-subunit"/>
</dbReference>
<evidence type="ECO:0000256" key="7">
    <source>
        <dbReference type="HAMAP-Rule" id="MF_00754"/>
    </source>
</evidence>
<keyword evidence="3 7" id="KW-0819">tRNA processing</keyword>
<keyword evidence="9" id="KW-1185">Reference proteome</keyword>
<dbReference type="RefSeq" id="WP_013799055.1">
    <property type="nucleotide sequence ID" value="NC_015562.1"/>
</dbReference>
<name>F6BD92_METIK</name>
<dbReference type="GO" id="GO:0005737">
    <property type="term" value="C:cytoplasm"/>
    <property type="evidence" value="ECO:0007669"/>
    <property type="project" value="UniProtKB-SubCell"/>
</dbReference>
<dbReference type="EC" id="3.1.26.5" evidence="7"/>
<evidence type="ECO:0000256" key="6">
    <source>
        <dbReference type="ARBA" id="ARBA00022801"/>
    </source>
</evidence>
<evidence type="ECO:0000256" key="5">
    <source>
        <dbReference type="ARBA" id="ARBA00022759"/>
    </source>
</evidence>
<dbReference type="GO" id="GO:0001682">
    <property type="term" value="P:tRNA 5'-leader removal"/>
    <property type="evidence" value="ECO:0007669"/>
    <property type="project" value="UniProtKB-UniRule"/>
</dbReference>
<dbReference type="Pfam" id="PF01868">
    <property type="entry name" value="RNase_P-MRP_p29"/>
    <property type="match status" value="1"/>
</dbReference>
<dbReference type="KEGG" id="mig:Metig_0910"/>
<evidence type="ECO:0000256" key="2">
    <source>
        <dbReference type="ARBA" id="ARBA00022490"/>
    </source>
</evidence>
<dbReference type="GO" id="GO:0033204">
    <property type="term" value="F:ribonuclease P RNA binding"/>
    <property type="evidence" value="ECO:0007669"/>
    <property type="project" value="InterPro"/>
</dbReference>
<sequence>MITPYNILRHELIGLEVEIVKSRNPSMIGIKGRVVDESRNTLVIEKENGKEVVIPKDIAVFRFKLPTCRVDVDGRLLIGRPEDRLKRKIKELYPY</sequence>
<dbReference type="InterPro" id="IPR023534">
    <property type="entry name" value="Rof/RNase_P-like"/>
</dbReference>
<comment type="subcellular location">
    <subcellularLocation>
        <location evidence="7">Cytoplasm</location>
    </subcellularLocation>
</comment>
<evidence type="ECO:0000313" key="8">
    <source>
        <dbReference type="EMBL" id="AEF96453.1"/>
    </source>
</evidence>
<dbReference type="GO" id="GO:0030677">
    <property type="term" value="C:ribonuclease P complex"/>
    <property type="evidence" value="ECO:0007669"/>
    <property type="project" value="UniProtKB-UniRule"/>
</dbReference>
<dbReference type="GO" id="GO:0000172">
    <property type="term" value="C:ribonuclease MRP complex"/>
    <property type="evidence" value="ECO:0007669"/>
    <property type="project" value="InterPro"/>
</dbReference>
<dbReference type="OrthoDB" id="39019at2157"/>
<dbReference type="GeneID" id="10643754"/>
<accession>F6BD92</accession>
<dbReference type="GO" id="GO:0004526">
    <property type="term" value="F:ribonuclease P activity"/>
    <property type="evidence" value="ECO:0007669"/>
    <property type="project" value="UniProtKB-UniRule"/>
</dbReference>
<evidence type="ECO:0000256" key="1">
    <source>
        <dbReference type="ARBA" id="ARBA00006181"/>
    </source>
</evidence>
<dbReference type="PANTHER" id="PTHR13348:SF0">
    <property type="entry name" value="RIBONUCLEASE P PROTEIN SUBUNIT P29"/>
    <property type="match status" value="1"/>
</dbReference>
<dbReference type="InterPro" id="IPR002730">
    <property type="entry name" value="Rpp29/RNP1"/>
</dbReference>
<dbReference type="SUPFAM" id="SSF101744">
    <property type="entry name" value="Rof/RNase P subunit-like"/>
    <property type="match status" value="1"/>
</dbReference>
<dbReference type="NCBIfam" id="NF046110">
    <property type="entry name" value="RNaseP1Mthb"/>
    <property type="match status" value="1"/>
</dbReference>
<dbReference type="AlphaFoldDB" id="F6BD92"/>
<protein>
    <recommendedName>
        <fullName evidence="7">Ribonuclease P protein component 1</fullName>
        <shortName evidence="7">RNase P component 1</shortName>
        <ecNumber evidence="7">3.1.26.5</ecNumber>
    </recommendedName>
    <alternativeName>
        <fullName evidence="7">Rpp29</fullName>
    </alternativeName>
</protein>
<comment type="similarity">
    <text evidence="1 7">Belongs to the eukaryotic/archaeal RNase P protein component 1 family.</text>
</comment>
<keyword evidence="4 7" id="KW-0540">Nuclease</keyword>
<comment type="subunit">
    <text evidence="7">Consists of a catalytic RNA component and at least 4-5 protein subunits.</text>
</comment>
<dbReference type="GO" id="GO:0006364">
    <property type="term" value="P:rRNA processing"/>
    <property type="evidence" value="ECO:0007669"/>
    <property type="project" value="TreeGrafter"/>
</dbReference>
<keyword evidence="2 7" id="KW-0963">Cytoplasm</keyword>
<dbReference type="HAMAP" id="MF_00754">
    <property type="entry name" value="RNase_P_1"/>
    <property type="match status" value="1"/>
</dbReference>
<comment type="function">
    <text evidence="7">Part of ribonuclease P, a protein complex that generates mature tRNA molecules by cleaving their 5'-ends.</text>
</comment>
<dbReference type="STRING" id="880724.Metig_0910"/>
<dbReference type="EMBL" id="CP002737">
    <property type="protein sequence ID" value="AEF96453.1"/>
    <property type="molecule type" value="Genomic_DNA"/>
</dbReference>
<dbReference type="SMART" id="SM00538">
    <property type="entry name" value="POP4"/>
    <property type="match status" value="1"/>
</dbReference>
<dbReference type="InterPro" id="IPR023538">
    <property type="entry name" value="RNP1"/>
</dbReference>
<organism evidence="9">
    <name type="scientific">Methanotorris igneus (strain DSM 5666 / JCM 11834 / Kol 5)</name>
    <dbReference type="NCBI Taxonomy" id="880724"/>
    <lineage>
        <taxon>Archaea</taxon>
        <taxon>Methanobacteriati</taxon>
        <taxon>Methanobacteriota</taxon>
        <taxon>Methanomada group</taxon>
        <taxon>Methanococci</taxon>
        <taxon>Methanococcales</taxon>
        <taxon>Methanocaldococcaceae</taxon>
        <taxon>Methanotorris</taxon>
    </lineage>
</organism>
<proteinExistence type="inferred from homology"/>
<keyword evidence="5 7" id="KW-0255">Endonuclease</keyword>
<keyword evidence="6 7" id="KW-0378">Hydrolase</keyword>
<dbReference type="HOGENOM" id="CLU_107020_2_1_2"/>
<dbReference type="Gene3D" id="2.30.30.210">
    <property type="entry name" value="Ribonuclease P/MRP, subunit p29"/>
    <property type="match status" value="1"/>
</dbReference>
<evidence type="ECO:0000256" key="4">
    <source>
        <dbReference type="ARBA" id="ARBA00022722"/>
    </source>
</evidence>
<dbReference type="InterPro" id="IPR036980">
    <property type="entry name" value="RNase_P/MRP_Rpp29_sf"/>
</dbReference>